<evidence type="ECO:0000313" key="2">
    <source>
        <dbReference type="EMBL" id="KAJ3056435.1"/>
    </source>
</evidence>
<comment type="caution">
    <text evidence="2">The sequence shown here is derived from an EMBL/GenBank/DDBJ whole genome shotgun (WGS) entry which is preliminary data.</text>
</comment>
<organism evidence="2 3">
    <name type="scientific">Rhizophlyctis rosea</name>
    <dbReference type="NCBI Taxonomy" id="64517"/>
    <lineage>
        <taxon>Eukaryota</taxon>
        <taxon>Fungi</taxon>
        <taxon>Fungi incertae sedis</taxon>
        <taxon>Chytridiomycota</taxon>
        <taxon>Chytridiomycota incertae sedis</taxon>
        <taxon>Chytridiomycetes</taxon>
        <taxon>Rhizophlyctidales</taxon>
        <taxon>Rhizophlyctidaceae</taxon>
        <taxon>Rhizophlyctis</taxon>
    </lineage>
</organism>
<feature type="region of interest" description="Disordered" evidence="1">
    <location>
        <begin position="93"/>
        <end position="141"/>
    </location>
</feature>
<proteinExistence type="predicted"/>
<sequence>MQIHAKHIGSGPAHHDESARQGTPLLRRTLSKARATVPTHSSLYESVVTSISATPTAPSPIPGSHTINRESVDLLLSSFSVLVKKAPSGTPLQLHLHQPLSPPTSPNSFGSSTTTTATTSNYAHRNKAGSVVPIQNTGHAR</sequence>
<accession>A0AAD5SLY2</accession>
<name>A0AAD5SLY2_9FUNG</name>
<dbReference type="AlphaFoldDB" id="A0AAD5SLY2"/>
<feature type="compositionally biased region" description="Low complexity" evidence="1">
    <location>
        <begin position="111"/>
        <end position="120"/>
    </location>
</feature>
<gene>
    <name evidence="2" type="ORF">HK097_006926</name>
</gene>
<dbReference type="Proteomes" id="UP001212841">
    <property type="component" value="Unassembled WGS sequence"/>
</dbReference>
<evidence type="ECO:0000256" key="1">
    <source>
        <dbReference type="SAM" id="MobiDB-lite"/>
    </source>
</evidence>
<reference evidence="2" key="1">
    <citation type="submission" date="2020-05" db="EMBL/GenBank/DDBJ databases">
        <title>Phylogenomic resolution of chytrid fungi.</title>
        <authorList>
            <person name="Stajich J.E."/>
            <person name="Amses K."/>
            <person name="Simmons R."/>
            <person name="Seto K."/>
            <person name="Myers J."/>
            <person name="Bonds A."/>
            <person name="Quandt C.A."/>
            <person name="Barry K."/>
            <person name="Liu P."/>
            <person name="Grigoriev I."/>
            <person name="Longcore J.E."/>
            <person name="James T.Y."/>
        </authorList>
    </citation>
    <scope>NUCLEOTIDE SEQUENCE</scope>
    <source>
        <strain evidence="2">JEL0318</strain>
    </source>
</reference>
<dbReference type="EMBL" id="JADGJD010000033">
    <property type="protein sequence ID" value="KAJ3056435.1"/>
    <property type="molecule type" value="Genomic_DNA"/>
</dbReference>
<keyword evidence="3" id="KW-1185">Reference proteome</keyword>
<protein>
    <submittedName>
        <fullName evidence="2">Uncharacterized protein</fullName>
    </submittedName>
</protein>
<feature type="region of interest" description="Disordered" evidence="1">
    <location>
        <begin position="1"/>
        <end position="20"/>
    </location>
</feature>
<evidence type="ECO:0000313" key="3">
    <source>
        <dbReference type="Proteomes" id="UP001212841"/>
    </source>
</evidence>